<dbReference type="RefSeq" id="WP_138954643.1">
    <property type="nucleotide sequence ID" value="NZ_AP019799.1"/>
</dbReference>
<evidence type="ECO:0000313" key="1">
    <source>
        <dbReference type="EMBL" id="BBL90872.1"/>
    </source>
</evidence>
<sequence length="186" mass="21699">MPRIPLFILLSFGLFTKIVHGQDLWWQTILSDAPISQVKQVIEDGGIWYDCEVHQQGVVFCLDDFHYYHQPLYGEAILTGEDIRFSFLTDYQAQNLNELILNLRKDGLVLTRVEIQGERYDVKERLKNNLSRTVDKELILFINRYSQKASRSMSWVLADEFDAPKPRLTATLNSDGEMIELKVIRF</sequence>
<reference evidence="2" key="1">
    <citation type="submission" date="2019-07" db="EMBL/GenBank/DDBJ databases">
        <title>Complete Genome Sequences of Vibrion rotiferianus strain AM7.</title>
        <authorList>
            <person name="Miyazaki K."/>
            <person name="Wiseschart A."/>
            <person name="Pootanakit K."/>
            <person name="Ishimori K."/>
            <person name="Kitahara K."/>
        </authorList>
    </citation>
    <scope>NUCLEOTIDE SEQUENCE [LARGE SCALE GENOMIC DNA]</scope>
    <source>
        <strain evidence="2">AM7</strain>
    </source>
</reference>
<name>A0A510IAT0_9VIBR</name>
<dbReference type="EMBL" id="AP019799">
    <property type="protein sequence ID" value="BBL90872.1"/>
    <property type="molecule type" value="Genomic_DNA"/>
</dbReference>
<gene>
    <name evidence="1" type="ORF">VroAM7_35250</name>
</gene>
<organism evidence="1 2">
    <name type="scientific">Vibrio rotiferianus</name>
    <dbReference type="NCBI Taxonomy" id="190895"/>
    <lineage>
        <taxon>Bacteria</taxon>
        <taxon>Pseudomonadati</taxon>
        <taxon>Pseudomonadota</taxon>
        <taxon>Gammaproteobacteria</taxon>
        <taxon>Vibrionales</taxon>
        <taxon>Vibrionaceae</taxon>
        <taxon>Vibrio</taxon>
    </lineage>
</organism>
<dbReference type="Proteomes" id="UP000315115">
    <property type="component" value="Chromosome 2"/>
</dbReference>
<accession>A0A510IAT0</accession>
<evidence type="ECO:0000313" key="2">
    <source>
        <dbReference type="Proteomes" id="UP000315115"/>
    </source>
</evidence>
<proteinExistence type="predicted"/>
<protein>
    <submittedName>
        <fullName evidence="1">Uncharacterized protein</fullName>
    </submittedName>
</protein>
<dbReference type="AlphaFoldDB" id="A0A510IAT0"/>